<sequence length="123" mass="13568">MLIVLQPCDCDLLKRSPIAEAQKDKLRRRFLKLGYAIAVQINRLGYAAAIFDPRTGLPLLARPGKLRLDDVAIVQATLGYRTTCSHGCSIVLHPTWGRAVYPSTLVSSAEPALVEQILREIAE</sequence>
<reference evidence="2" key="1">
    <citation type="submission" date="2018-02" db="EMBL/GenBank/DDBJ databases">
        <authorList>
            <person name="Moore K."/>
            <person name="Momper L."/>
        </authorList>
    </citation>
    <scope>NUCLEOTIDE SEQUENCE [LARGE SCALE GENOMIC DNA]</scope>
    <source>
        <strain evidence="2">ULC18</strain>
    </source>
</reference>
<comment type="caution">
    <text evidence="1">The sequence shown here is derived from an EMBL/GenBank/DDBJ whole genome shotgun (WGS) entry which is preliminary data.</text>
</comment>
<dbReference type="InterPro" id="IPR019362">
    <property type="entry name" value="MMADHC"/>
</dbReference>
<evidence type="ECO:0000313" key="2">
    <source>
        <dbReference type="Proteomes" id="UP000239576"/>
    </source>
</evidence>
<dbReference type="Proteomes" id="UP000239576">
    <property type="component" value="Unassembled WGS sequence"/>
</dbReference>
<dbReference type="AlphaFoldDB" id="A0A2T1DZS5"/>
<keyword evidence="2" id="KW-1185">Reference proteome</keyword>
<proteinExistence type="predicted"/>
<dbReference type="EMBL" id="PVWK01000117">
    <property type="protein sequence ID" value="PSB25995.1"/>
    <property type="molecule type" value="Genomic_DNA"/>
</dbReference>
<dbReference type="Pfam" id="PF10229">
    <property type="entry name" value="MMADHC"/>
    <property type="match status" value="1"/>
</dbReference>
<evidence type="ECO:0000313" key="1">
    <source>
        <dbReference type="EMBL" id="PSB25995.1"/>
    </source>
</evidence>
<protein>
    <submittedName>
        <fullName evidence="1">Methylmalonic aciduria and homocystinuria type D protein</fullName>
    </submittedName>
</protein>
<reference evidence="1 2" key="2">
    <citation type="submission" date="2018-03" db="EMBL/GenBank/DDBJ databases">
        <title>The ancient ancestry and fast evolution of plastids.</title>
        <authorList>
            <person name="Moore K.R."/>
            <person name="Magnabosco C."/>
            <person name="Momper L."/>
            <person name="Gold D.A."/>
            <person name="Bosak T."/>
            <person name="Fournier G.P."/>
        </authorList>
    </citation>
    <scope>NUCLEOTIDE SEQUENCE [LARGE SCALE GENOMIC DNA]</scope>
    <source>
        <strain evidence="1 2">ULC18</strain>
    </source>
</reference>
<gene>
    <name evidence="1" type="ORF">C7B82_21065</name>
</gene>
<dbReference type="GO" id="GO:0009235">
    <property type="term" value="P:cobalamin metabolic process"/>
    <property type="evidence" value="ECO:0007669"/>
    <property type="project" value="InterPro"/>
</dbReference>
<name>A0A2T1DZS5_9CYAN</name>
<accession>A0A2T1DZS5</accession>
<organism evidence="1 2">
    <name type="scientific">Stenomitos frigidus ULC18</name>
    <dbReference type="NCBI Taxonomy" id="2107698"/>
    <lineage>
        <taxon>Bacteria</taxon>
        <taxon>Bacillati</taxon>
        <taxon>Cyanobacteriota</taxon>
        <taxon>Cyanophyceae</taxon>
        <taxon>Leptolyngbyales</taxon>
        <taxon>Leptolyngbyaceae</taxon>
        <taxon>Stenomitos</taxon>
    </lineage>
</organism>